<dbReference type="InterPro" id="IPR045886">
    <property type="entry name" value="ThiF/MoeB/HesA"/>
</dbReference>
<keyword evidence="7" id="KW-0963">Cytoplasm</keyword>
<organism evidence="10 11">
    <name type="scientific">Zostera marina</name>
    <name type="common">Eelgrass</name>
    <dbReference type="NCBI Taxonomy" id="29655"/>
    <lineage>
        <taxon>Eukaryota</taxon>
        <taxon>Viridiplantae</taxon>
        <taxon>Streptophyta</taxon>
        <taxon>Embryophyta</taxon>
        <taxon>Tracheophyta</taxon>
        <taxon>Spermatophyta</taxon>
        <taxon>Magnoliopsida</taxon>
        <taxon>Liliopsida</taxon>
        <taxon>Zosteraceae</taxon>
        <taxon>Zostera</taxon>
    </lineage>
</organism>
<dbReference type="OMA" id="RQIWDAI"/>
<comment type="similarity">
    <text evidence="1 7">Belongs to the ATG7 family.</text>
</comment>
<keyword evidence="4 7" id="KW-0653">Protein transport</keyword>
<evidence type="ECO:0000256" key="1">
    <source>
        <dbReference type="ARBA" id="ARBA00010931"/>
    </source>
</evidence>
<dbReference type="InterPro" id="IPR035985">
    <property type="entry name" value="Ubiquitin-activating_enz"/>
</dbReference>
<dbReference type="GO" id="GO:0005737">
    <property type="term" value="C:cytoplasm"/>
    <property type="evidence" value="ECO:0000318"/>
    <property type="project" value="GO_Central"/>
</dbReference>
<comment type="subcellular location">
    <subcellularLocation>
        <location evidence="7">Cytoplasm</location>
    </subcellularLocation>
    <subcellularLocation>
        <location evidence="7">Preautophagosomal structure</location>
    </subcellularLocation>
</comment>
<dbReference type="InterPro" id="IPR000594">
    <property type="entry name" value="ThiF_NAD_FAD-bd"/>
</dbReference>
<dbReference type="PANTHER" id="PTHR10953">
    <property type="entry name" value="UBIQUITIN-ACTIVATING ENZYME E1"/>
    <property type="match status" value="1"/>
</dbReference>
<dbReference type="CDD" id="cd01486">
    <property type="entry name" value="Apg7"/>
    <property type="match status" value="1"/>
</dbReference>
<dbReference type="Gene3D" id="3.40.50.720">
    <property type="entry name" value="NAD(P)-binding Rossmann-like Domain"/>
    <property type="match status" value="1"/>
</dbReference>
<dbReference type="AlphaFoldDB" id="A0A0K9NUN2"/>
<dbReference type="EMBL" id="LFYR01001739">
    <property type="protein sequence ID" value="KMZ59762.1"/>
    <property type="molecule type" value="Genomic_DNA"/>
</dbReference>
<dbReference type="InterPro" id="IPR042523">
    <property type="entry name" value="Atg7_N_2"/>
</dbReference>
<protein>
    <recommendedName>
        <fullName evidence="2 7">Ubiquitin-like modifier-activating enzyme ATG7</fullName>
    </recommendedName>
    <alternativeName>
        <fullName evidence="7">Autophagy-related protein 7</fullName>
    </alternativeName>
</protein>
<dbReference type="Pfam" id="PF16420">
    <property type="entry name" value="ATG7_N"/>
    <property type="match status" value="1"/>
</dbReference>
<accession>A0A0K9NUN2</accession>
<dbReference type="GO" id="GO:0034727">
    <property type="term" value="P:piecemeal microautophagy of the nucleus"/>
    <property type="evidence" value="ECO:0000318"/>
    <property type="project" value="GO_Central"/>
</dbReference>
<evidence type="ECO:0000313" key="11">
    <source>
        <dbReference type="Proteomes" id="UP000036987"/>
    </source>
</evidence>
<dbReference type="GO" id="GO:0000423">
    <property type="term" value="P:mitophagy"/>
    <property type="evidence" value="ECO:0000318"/>
    <property type="project" value="GO_Central"/>
</dbReference>
<evidence type="ECO:0000256" key="5">
    <source>
        <dbReference type="ARBA" id="ARBA00023006"/>
    </source>
</evidence>
<dbReference type="NCBIfam" id="TIGR01381">
    <property type="entry name" value="E1_like_apg7"/>
    <property type="match status" value="1"/>
</dbReference>
<dbReference type="InterPro" id="IPR032197">
    <property type="entry name" value="Atg7_N"/>
</dbReference>
<dbReference type="InterPro" id="IPR006285">
    <property type="entry name" value="Atg7"/>
</dbReference>
<dbReference type="GO" id="GO:0000045">
    <property type="term" value="P:autophagosome assembly"/>
    <property type="evidence" value="ECO:0000318"/>
    <property type="project" value="GO_Central"/>
</dbReference>
<dbReference type="Pfam" id="PF00899">
    <property type="entry name" value="ThiF"/>
    <property type="match status" value="1"/>
</dbReference>
<dbReference type="FunFam" id="3.40.50.720:FF:000243">
    <property type="entry name" value="Ubiquitin-like modifier-activating enzyme ATG7"/>
    <property type="match status" value="1"/>
</dbReference>
<evidence type="ECO:0000256" key="3">
    <source>
        <dbReference type="ARBA" id="ARBA00022448"/>
    </source>
</evidence>
<dbReference type="STRING" id="29655.A0A0K9NUN2"/>
<dbReference type="GO" id="GO:0032446">
    <property type="term" value="P:protein modification by small protein conjugation"/>
    <property type="evidence" value="ECO:0000318"/>
    <property type="project" value="GO_Central"/>
</dbReference>
<evidence type="ECO:0000256" key="2">
    <source>
        <dbReference type="ARBA" id="ARBA00017647"/>
    </source>
</evidence>
<dbReference type="Proteomes" id="UP000036987">
    <property type="component" value="Unassembled WGS sequence"/>
</dbReference>
<proteinExistence type="inferred from homology"/>
<feature type="domain" description="THIF-type NAD/FAD binding fold" evidence="8">
    <location>
        <begin position="340"/>
        <end position="601"/>
    </location>
</feature>
<sequence>MADSSKVLVFRQMDSKVEEGFWARYSSFKLNELGIDDSPLPITGFFKPCSRDGVPETLTLLTESLSSEPSEKYFSFEGGNRNRCPVPGTLYNSNTMESFRALDRGTLLKNEMGKIWNDIMSGKVEEEPNFLLRFLVISYADLKRWRFHYLFAFPAMDLKPPVELLSLHSASKYLNSEETESLSEALNKWRNSSLTSDVSFFLVCITSNSVVTIKLLKDWKDTQSENCKILYGFYDPSNLQTNPGWPLRNFLSFISLRWKVEKICFLCYRESHGLANMELSLVGEALISISQDWNFPQYVPKAVGWETNMRKLAFKHMSLVESMDPTRLAISAADLNLKLMRWRTLPSLDLNKLSDVKCLLLGAGTLGCQVARMLMAWGIRKMTLVDNGRVAMSNPLRQSLYTLDNCLNGGEMKSSAAVKSLKKIFPAVEAEGISMTIPMPGHPILPQETDHVLEECKQLQNLVSSHDVVFLLTDTRESRWLPTLLCANTNKIVITAALGFDSYLVMRHGAGPHCESVVNSEPNIGDDCKNLEANVEKLSITSGGKEPRLGCYFCNDVVAPIDSLSNRTLDQQCTVTRPGLAPIASSLAVELLVGVLHHPNGLNAPAEHLNSSMDCIDRPLGILPHQIRGSLPQFSQLTLAGKSSDSCTACSSTVVSEYRKRNMDFVLQAINHPTYLEDLTGLTELMEKANSCEVDWDEYNSTDDDI</sequence>
<dbReference type="Gene3D" id="3.40.140.70">
    <property type="entry name" value="Ubiquitin-like modifier-activating enzyme ATG7 N-terminal domain"/>
    <property type="match status" value="1"/>
</dbReference>
<dbReference type="GO" id="GO:0019779">
    <property type="term" value="F:Atg8 activating enzyme activity"/>
    <property type="evidence" value="ECO:0000318"/>
    <property type="project" value="GO_Central"/>
</dbReference>
<dbReference type="OrthoDB" id="338614at2759"/>
<feature type="active site" description="Glycyl thioester intermediate" evidence="6">
    <location>
        <position position="573"/>
    </location>
</feature>
<evidence type="ECO:0000256" key="6">
    <source>
        <dbReference type="PIRSR" id="PIRSR606285-1"/>
    </source>
</evidence>
<comment type="function">
    <text evidence="7">E1-like activating enzyme involved in the 2 ubiquitin-like systems required for autophagy.</text>
</comment>
<dbReference type="InterPro" id="IPR042522">
    <property type="entry name" value="Atg7_N_1"/>
</dbReference>
<evidence type="ECO:0000259" key="9">
    <source>
        <dbReference type="Pfam" id="PF16420"/>
    </source>
</evidence>
<evidence type="ECO:0000256" key="4">
    <source>
        <dbReference type="ARBA" id="ARBA00022927"/>
    </source>
</evidence>
<dbReference type="Gene3D" id="3.40.140.100">
    <property type="entry name" value="Ubiquitin-like modifier-activating enzyme ATG7 C-terminal domain"/>
    <property type="match status" value="1"/>
</dbReference>
<keyword evidence="3 7" id="KW-0813">Transport</keyword>
<name>A0A0K9NUN2_ZOSMR</name>
<dbReference type="FunFam" id="3.40.140.70:FF:000001">
    <property type="entry name" value="Ubiquitin-like modifier-activating enzyme atg7"/>
    <property type="match status" value="1"/>
</dbReference>
<dbReference type="GO" id="GO:0019778">
    <property type="term" value="F:Atg12 activating enzyme activity"/>
    <property type="evidence" value="ECO:0000318"/>
    <property type="project" value="GO_Central"/>
</dbReference>
<feature type="domain" description="Ubiquitin-like modifier-activating enzyme Atg7 N-terminal" evidence="9">
    <location>
        <begin position="9"/>
        <end position="323"/>
    </location>
</feature>
<evidence type="ECO:0000256" key="7">
    <source>
        <dbReference type="RuleBase" id="RU366022"/>
    </source>
</evidence>
<evidence type="ECO:0000259" key="8">
    <source>
        <dbReference type="Pfam" id="PF00899"/>
    </source>
</evidence>
<comment type="subunit">
    <text evidence="7">Homodimer.</text>
</comment>
<evidence type="ECO:0000313" key="10">
    <source>
        <dbReference type="EMBL" id="KMZ59762.1"/>
    </source>
</evidence>
<dbReference type="SUPFAM" id="SSF69572">
    <property type="entry name" value="Activating enzymes of the ubiquitin-like proteins"/>
    <property type="match status" value="1"/>
</dbReference>
<keyword evidence="5 7" id="KW-0072">Autophagy</keyword>
<dbReference type="PANTHER" id="PTHR10953:SF3">
    <property type="entry name" value="UBIQUITIN-LIKE MODIFIER-ACTIVATING ENZYME ATG7"/>
    <property type="match status" value="1"/>
</dbReference>
<keyword evidence="11" id="KW-1185">Reference proteome</keyword>
<dbReference type="GO" id="GO:0000407">
    <property type="term" value="C:phagophore assembly site"/>
    <property type="evidence" value="ECO:0000318"/>
    <property type="project" value="GO_Central"/>
</dbReference>
<dbReference type="GO" id="GO:0006995">
    <property type="term" value="P:cellular response to nitrogen starvation"/>
    <property type="evidence" value="ECO:0000318"/>
    <property type="project" value="GO_Central"/>
</dbReference>
<reference evidence="11" key="1">
    <citation type="journal article" date="2016" name="Nature">
        <title>The genome of the seagrass Zostera marina reveals angiosperm adaptation to the sea.</title>
        <authorList>
            <person name="Olsen J.L."/>
            <person name="Rouze P."/>
            <person name="Verhelst B."/>
            <person name="Lin Y.-C."/>
            <person name="Bayer T."/>
            <person name="Collen J."/>
            <person name="Dattolo E."/>
            <person name="De Paoli E."/>
            <person name="Dittami S."/>
            <person name="Maumus F."/>
            <person name="Michel G."/>
            <person name="Kersting A."/>
            <person name="Lauritano C."/>
            <person name="Lohaus R."/>
            <person name="Toepel M."/>
            <person name="Tonon T."/>
            <person name="Vanneste K."/>
            <person name="Amirebrahimi M."/>
            <person name="Brakel J."/>
            <person name="Bostroem C."/>
            <person name="Chovatia M."/>
            <person name="Grimwood J."/>
            <person name="Jenkins J.W."/>
            <person name="Jueterbock A."/>
            <person name="Mraz A."/>
            <person name="Stam W.T."/>
            <person name="Tice H."/>
            <person name="Bornberg-Bauer E."/>
            <person name="Green P.J."/>
            <person name="Pearson G.A."/>
            <person name="Procaccini G."/>
            <person name="Duarte C.M."/>
            <person name="Schmutz J."/>
            <person name="Reusch T.B.H."/>
            <person name="Van de Peer Y."/>
        </authorList>
    </citation>
    <scope>NUCLEOTIDE SEQUENCE [LARGE SCALE GENOMIC DNA]</scope>
    <source>
        <strain evidence="11">cv. Finnish</strain>
    </source>
</reference>
<gene>
    <name evidence="10" type="ORF">ZOSMA_65G00960</name>
</gene>
<comment type="caution">
    <text evidence="10">The sequence shown here is derived from an EMBL/GenBank/DDBJ whole genome shotgun (WGS) entry which is preliminary data.</text>
</comment>
<dbReference type="GO" id="GO:0015031">
    <property type="term" value="P:protein transport"/>
    <property type="evidence" value="ECO:0007669"/>
    <property type="project" value="UniProtKB-UniRule"/>
</dbReference>
<keyword evidence="7" id="KW-0833">Ubl conjugation pathway</keyword>